<reference evidence="1" key="2">
    <citation type="submission" date="2020-09" db="EMBL/GenBank/DDBJ databases">
        <authorList>
            <person name="Sun Q."/>
            <person name="Ohkuma M."/>
        </authorList>
    </citation>
    <scope>NUCLEOTIDE SEQUENCE</scope>
    <source>
        <strain evidence="1">JCM 4490</strain>
    </source>
</reference>
<reference evidence="1" key="1">
    <citation type="journal article" date="2014" name="Int. J. Syst. Evol. Microbiol.">
        <title>Complete genome sequence of Corynebacterium casei LMG S-19264T (=DSM 44701T), isolated from a smear-ripened cheese.</title>
        <authorList>
            <consortium name="US DOE Joint Genome Institute (JGI-PGF)"/>
            <person name="Walter F."/>
            <person name="Albersmeier A."/>
            <person name="Kalinowski J."/>
            <person name="Ruckert C."/>
        </authorList>
    </citation>
    <scope>NUCLEOTIDE SEQUENCE</scope>
    <source>
        <strain evidence="1">JCM 4490</strain>
    </source>
</reference>
<keyword evidence="2" id="KW-1185">Reference proteome</keyword>
<dbReference type="Proteomes" id="UP000620224">
    <property type="component" value="Unassembled WGS sequence"/>
</dbReference>
<comment type="caution">
    <text evidence="1">The sequence shown here is derived from an EMBL/GenBank/DDBJ whole genome shotgun (WGS) entry which is preliminary data.</text>
</comment>
<protein>
    <submittedName>
        <fullName evidence="1">Uncharacterized protein</fullName>
    </submittedName>
</protein>
<evidence type="ECO:0000313" key="1">
    <source>
        <dbReference type="EMBL" id="GGW71097.1"/>
    </source>
</evidence>
<dbReference type="PROSITE" id="PS51257">
    <property type="entry name" value="PROKAR_LIPOPROTEIN"/>
    <property type="match status" value="1"/>
</dbReference>
<name>A0A918JES1_9ACTN</name>
<proteinExistence type="predicted"/>
<dbReference type="AlphaFoldDB" id="A0A918JES1"/>
<dbReference type="EMBL" id="BMUE01000014">
    <property type="protein sequence ID" value="GGW71097.1"/>
    <property type="molecule type" value="Genomic_DNA"/>
</dbReference>
<sequence>MGRGPVPAPTMSAWPPAGLPGLPWLALGACRRAAVVVLRRLNRVPPAHGLRETVDG</sequence>
<evidence type="ECO:0000313" key="2">
    <source>
        <dbReference type="Proteomes" id="UP000620224"/>
    </source>
</evidence>
<accession>A0A918JES1</accession>
<dbReference type="RefSeq" id="WP_190018104.1">
    <property type="nucleotide sequence ID" value="NZ_BMUE01000014.1"/>
</dbReference>
<organism evidence="1 2">
    <name type="scientific">Streptomyces lucensis JCM 4490</name>
    <dbReference type="NCBI Taxonomy" id="1306176"/>
    <lineage>
        <taxon>Bacteria</taxon>
        <taxon>Bacillati</taxon>
        <taxon>Actinomycetota</taxon>
        <taxon>Actinomycetes</taxon>
        <taxon>Kitasatosporales</taxon>
        <taxon>Streptomycetaceae</taxon>
        <taxon>Streptomyces</taxon>
    </lineage>
</organism>
<gene>
    <name evidence="1" type="ORF">GCM10010503_55610</name>
</gene>